<dbReference type="Proteomes" id="UP001189143">
    <property type="component" value="Unassembled WGS sequence"/>
</dbReference>
<sequence length="58" mass="6424">MLTDLASEKSISNFVTLTPTVQVTTGDIRQEADINKIISDIETYMEDELQNSAEGLYA</sequence>
<evidence type="ECO:0000313" key="1">
    <source>
        <dbReference type="EMBL" id="CAI3577480.1"/>
    </source>
</evidence>
<dbReference type="AlphaFoldDB" id="A0AAD1YEG0"/>
<organism evidence="1 2">
    <name type="scientific">Clostridium neonatale</name>
    <dbReference type="NCBI Taxonomy" id="137838"/>
    <lineage>
        <taxon>Bacteria</taxon>
        <taxon>Bacillati</taxon>
        <taxon>Bacillota</taxon>
        <taxon>Clostridia</taxon>
        <taxon>Eubacteriales</taxon>
        <taxon>Clostridiaceae</taxon>
        <taxon>Clostridium</taxon>
    </lineage>
</organism>
<protein>
    <submittedName>
        <fullName evidence="1">Uncharacterized protein</fullName>
    </submittedName>
</protein>
<dbReference type="EMBL" id="CAMTCP010000172">
    <property type="protein sequence ID" value="CAI3577480.1"/>
    <property type="molecule type" value="Genomic_DNA"/>
</dbReference>
<reference evidence="1" key="1">
    <citation type="submission" date="2022-10" db="EMBL/GenBank/DDBJ databases">
        <authorList>
            <person name="Aires J."/>
            <person name="Mesa V."/>
        </authorList>
    </citation>
    <scope>NUCLEOTIDE SEQUENCE</scope>
    <source>
        <strain evidence="1">Clostridium neonatale JD116</strain>
    </source>
</reference>
<accession>A0AAD1YEG0</accession>
<name>A0AAD1YEG0_9CLOT</name>
<comment type="caution">
    <text evidence="1">The sequence shown here is derived from an EMBL/GenBank/DDBJ whole genome shotgun (WGS) entry which is preliminary data.</text>
</comment>
<proteinExistence type="predicted"/>
<evidence type="ECO:0000313" key="2">
    <source>
        <dbReference type="Proteomes" id="UP001189143"/>
    </source>
</evidence>
<gene>
    <name evidence="1" type="ORF">CNEO2_2550001</name>
</gene>